<proteinExistence type="predicted"/>
<keyword evidence="1" id="KW-0378">Hydrolase</keyword>
<evidence type="ECO:0000313" key="3">
    <source>
        <dbReference type="EMBL" id="CAA6805472.1"/>
    </source>
</evidence>
<dbReference type="Pfam" id="PF07228">
    <property type="entry name" value="SpoIIE"/>
    <property type="match status" value="1"/>
</dbReference>
<accession>A0A6S6S6W4</accession>
<dbReference type="SMART" id="SM00331">
    <property type="entry name" value="PP2C_SIG"/>
    <property type="match status" value="1"/>
</dbReference>
<evidence type="ECO:0000256" key="1">
    <source>
        <dbReference type="ARBA" id="ARBA00022801"/>
    </source>
</evidence>
<dbReference type="InterPro" id="IPR036457">
    <property type="entry name" value="PPM-type-like_dom_sf"/>
</dbReference>
<dbReference type="GO" id="GO:0016791">
    <property type="term" value="F:phosphatase activity"/>
    <property type="evidence" value="ECO:0007669"/>
    <property type="project" value="TreeGrafter"/>
</dbReference>
<dbReference type="Gene3D" id="3.60.40.10">
    <property type="entry name" value="PPM-type phosphatase domain"/>
    <property type="match status" value="1"/>
</dbReference>
<protein>
    <submittedName>
        <fullName evidence="3">Response regulator containing a CheY-like receiver domain and an HD-GYP domain</fullName>
    </submittedName>
</protein>
<dbReference type="InterPro" id="IPR001932">
    <property type="entry name" value="PPM-type_phosphatase-like_dom"/>
</dbReference>
<gene>
    <name evidence="3" type="ORF">HELGO_WM3080</name>
</gene>
<reference evidence="3" key="1">
    <citation type="submission" date="2020-01" db="EMBL/GenBank/DDBJ databases">
        <authorList>
            <person name="Meier V. D."/>
            <person name="Meier V D."/>
        </authorList>
    </citation>
    <scope>NUCLEOTIDE SEQUENCE</scope>
    <source>
        <strain evidence="3">HLG_WM_MAG_04</strain>
    </source>
</reference>
<dbReference type="InterPro" id="IPR052016">
    <property type="entry name" value="Bact_Sigma-Reg"/>
</dbReference>
<organism evidence="3">
    <name type="scientific">uncultured Sulfurovum sp</name>
    <dbReference type="NCBI Taxonomy" id="269237"/>
    <lineage>
        <taxon>Bacteria</taxon>
        <taxon>Pseudomonadati</taxon>
        <taxon>Campylobacterota</taxon>
        <taxon>Epsilonproteobacteria</taxon>
        <taxon>Campylobacterales</taxon>
        <taxon>Sulfurovaceae</taxon>
        <taxon>Sulfurovum</taxon>
        <taxon>environmental samples</taxon>
    </lineage>
</organism>
<sequence length="334" mass="38112">MMKVNRLLSRQLKKVNITSVEDITEESFQKLLKLVNQSYSTYEEDKNLYESTAELVSSEFQDLTKDLRKKVNELEKINNTLRDSIEYASLMQQAILPSPNTLKNFCSDNFICWIPKDIVGGDIYLINTLDQDSILIMVIDGAGHGVSGAFLTMLVKAIEEQVIAKIKNKALKPSPALILEYFNLSIKMMLQQDKGSKSNSGFDGGVLYYNKKTNVCKYAGAKTPLYIVHNNQLKIIKSDRKSVGYVRTSLSQKYTEYDIKIQKDTKLYITTDGMPDQEGANNSRYGIEKFKKFILKHQHLSFSKQYEDLKKSFMLFKGDTQQSDDITVMGLSFQ</sequence>
<feature type="domain" description="PPM-type phosphatase" evidence="2">
    <location>
        <begin position="107"/>
        <end position="333"/>
    </location>
</feature>
<dbReference type="PANTHER" id="PTHR43156:SF9">
    <property type="entry name" value="HAMP DOMAIN-CONTAINING PROTEIN"/>
    <property type="match status" value="1"/>
</dbReference>
<dbReference type="PANTHER" id="PTHR43156">
    <property type="entry name" value="STAGE II SPORULATION PROTEIN E-RELATED"/>
    <property type="match status" value="1"/>
</dbReference>
<evidence type="ECO:0000259" key="2">
    <source>
        <dbReference type="SMART" id="SM00331"/>
    </source>
</evidence>
<dbReference type="EMBL" id="CACVAX010000013">
    <property type="protein sequence ID" value="CAA6805472.1"/>
    <property type="molecule type" value="Genomic_DNA"/>
</dbReference>
<dbReference type="AlphaFoldDB" id="A0A6S6S6W4"/>
<name>A0A6S6S6W4_9BACT</name>